<evidence type="ECO:0000313" key="2">
    <source>
        <dbReference type="Proteomes" id="UP000184474"/>
    </source>
</evidence>
<dbReference type="STRING" id="156994.SAMN04488028_101752"/>
<dbReference type="InterPro" id="IPR009241">
    <property type="entry name" value="HigB-like"/>
</dbReference>
<name>A0A1M6KYI1_REIAG</name>
<keyword evidence="2" id="KW-1185">Reference proteome</keyword>
<dbReference type="SUPFAM" id="SSF143011">
    <property type="entry name" value="RelE-like"/>
    <property type="match status" value="1"/>
</dbReference>
<reference evidence="2" key="1">
    <citation type="submission" date="2016-11" db="EMBL/GenBank/DDBJ databases">
        <authorList>
            <person name="Varghese N."/>
            <person name="Submissions S."/>
        </authorList>
    </citation>
    <scope>NUCLEOTIDE SEQUENCE [LARGE SCALE GENOMIC DNA]</scope>
    <source>
        <strain evidence="2">DSM 26134</strain>
    </source>
</reference>
<dbReference type="EMBL" id="FRAA01000001">
    <property type="protein sequence ID" value="SHJ63912.1"/>
    <property type="molecule type" value="Genomic_DNA"/>
</dbReference>
<gene>
    <name evidence="1" type="ORF">SAMN04488028_101752</name>
</gene>
<protein>
    <submittedName>
        <fullName evidence="1">Phage derived protein Gp49-like</fullName>
    </submittedName>
</protein>
<accession>A0A1M6KYI1</accession>
<dbReference type="Gene3D" id="3.30.2310.20">
    <property type="entry name" value="RelE-like"/>
    <property type="match status" value="1"/>
</dbReference>
<dbReference type="AlphaFoldDB" id="A0A1M6KYI1"/>
<dbReference type="Pfam" id="PF05973">
    <property type="entry name" value="Gp49"/>
    <property type="match status" value="1"/>
</dbReference>
<dbReference type="RefSeq" id="WP_073119510.1">
    <property type="nucleotide sequence ID" value="NZ_FRAA01000001.1"/>
</dbReference>
<proteinExistence type="predicted"/>
<dbReference type="Proteomes" id="UP000184474">
    <property type="component" value="Unassembled WGS sequence"/>
</dbReference>
<dbReference type="InterPro" id="IPR035093">
    <property type="entry name" value="RelE/ParE_toxin_dom_sf"/>
</dbReference>
<sequence length="118" mass="14073">MNKIREVIAYKHYFEDFLKSQPIKVQDKVFKIIEAIETLERIPNQYLKYLENTDGLYEARIKLGSNIWRVFCFFDKGKLVILLNGFQKKTQKTPKNEIQKALKLKSDYYNDKPKNHGN</sequence>
<evidence type="ECO:0000313" key="1">
    <source>
        <dbReference type="EMBL" id="SHJ63912.1"/>
    </source>
</evidence>
<organism evidence="1 2">
    <name type="scientific">Reichenbachiella agariperforans</name>
    <dbReference type="NCBI Taxonomy" id="156994"/>
    <lineage>
        <taxon>Bacteria</taxon>
        <taxon>Pseudomonadati</taxon>
        <taxon>Bacteroidota</taxon>
        <taxon>Cytophagia</taxon>
        <taxon>Cytophagales</taxon>
        <taxon>Reichenbachiellaceae</taxon>
        <taxon>Reichenbachiella</taxon>
    </lineage>
</organism>